<dbReference type="RefSeq" id="XP_024672949.1">
    <property type="nucleotide sequence ID" value="XM_024818391.1"/>
</dbReference>
<evidence type="ECO:0000313" key="2">
    <source>
        <dbReference type="Proteomes" id="UP000234585"/>
    </source>
</evidence>
<keyword evidence="2" id="KW-1185">Reference proteome</keyword>
<dbReference type="GeneID" id="36525551"/>
<protein>
    <submittedName>
        <fullName evidence="1">Uncharacterized protein</fullName>
    </submittedName>
</protein>
<accession>A0A2I2FEA1</accession>
<dbReference type="AlphaFoldDB" id="A0A2I2FEA1"/>
<name>A0A2I2FEA1_ASPCN</name>
<gene>
    <name evidence="1" type="ORF">BDW47DRAFT_18054</name>
</gene>
<sequence length="67" mass="7503">MCHLSATLGGCQCGCTKRSLGCRSIFNIVKCQIRSERVINVLTCCSHYTVMLQVDWSKDDELDLVYG</sequence>
<proteinExistence type="predicted"/>
<dbReference type="EMBL" id="KZ559132">
    <property type="protein sequence ID" value="PLB38937.1"/>
    <property type="molecule type" value="Genomic_DNA"/>
</dbReference>
<reference evidence="1 2" key="1">
    <citation type="submission" date="2017-12" db="EMBL/GenBank/DDBJ databases">
        <authorList>
            <consortium name="DOE Joint Genome Institute"/>
            <person name="Haridas S."/>
            <person name="Kjaerbolling I."/>
            <person name="Vesth T.C."/>
            <person name="Frisvad J.C."/>
            <person name="Nybo J.L."/>
            <person name="Theobald S."/>
            <person name="Kuo A."/>
            <person name="Bowyer P."/>
            <person name="Matsuda Y."/>
            <person name="Mondo S."/>
            <person name="Lyhne E.K."/>
            <person name="Kogle M.E."/>
            <person name="Clum A."/>
            <person name="Lipzen A."/>
            <person name="Salamov A."/>
            <person name="Ngan C.Y."/>
            <person name="Daum C."/>
            <person name="Chiniquy J."/>
            <person name="Barry K."/>
            <person name="LaButti K."/>
            <person name="Simmons B.A."/>
            <person name="Magnuson J.K."/>
            <person name="Mortensen U.H."/>
            <person name="Larsen T.O."/>
            <person name="Grigoriev I.V."/>
            <person name="Baker S.E."/>
            <person name="Andersen M.R."/>
            <person name="Nordberg H.P."/>
            <person name="Cantor M.N."/>
            <person name="Hua S.X."/>
        </authorList>
    </citation>
    <scope>NUCLEOTIDE SEQUENCE [LARGE SCALE GENOMIC DNA]</scope>
    <source>
        <strain evidence="1 2">CBS 102.13</strain>
    </source>
</reference>
<dbReference type="Proteomes" id="UP000234585">
    <property type="component" value="Unassembled WGS sequence"/>
</dbReference>
<organism evidence="1 2">
    <name type="scientific">Aspergillus candidus</name>
    <dbReference type="NCBI Taxonomy" id="41067"/>
    <lineage>
        <taxon>Eukaryota</taxon>
        <taxon>Fungi</taxon>
        <taxon>Dikarya</taxon>
        <taxon>Ascomycota</taxon>
        <taxon>Pezizomycotina</taxon>
        <taxon>Eurotiomycetes</taxon>
        <taxon>Eurotiomycetidae</taxon>
        <taxon>Eurotiales</taxon>
        <taxon>Aspergillaceae</taxon>
        <taxon>Aspergillus</taxon>
        <taxon>Aspergillus subgen. Circumdati</taxon>
    </lineage>
</organism>
<evidence type="ECO:0000313" key="1">
    <source>
        <dbReference type="EMBL" id="PLB38937.1"/>
    </source>
</evidence>